<feature type="signal peptide" evidence="1">
    <location>
        <begin position="1"/>
        <end position="19"/>
    </location>
</feature>
<evidence type="ECO:0000313" key="2">
    <source>
        <dbReference type="EMBL" id="NOU59116.1"/>
    </source>
</evidence>
<accession>A0ABX1WT11</accession>
<proteinExistence type="predicted"/>
<dbReference type="RefSeq" id="WP_171594392.1">
    <property type="nucleotide sequence ID" value="NZ_RZNH01000005.1"/>
</dbReference>
<evidence type="ECO:0000256" key="1">
    <source>
        <dbReference type="SAM" id="SignalP"/>
    </source>
</evidence>
<reference evidence="2 3" key="1">
    <citation type="submission" date="2018-12" db="EMBL/GenBank/DDBJ databases">
        <title>Marinifilum JC070 sp. nov., a marine bacterium isolated from Yongle Blue Hole in the South China Sea.</title>
        <authorList>
            <person name="Fu T."/>
        </authorList>
    </citation>
    <scope>NUCLEOTIDE SEQUENCE [LARGE SCALE GENOMIC DNA]</scope>
    <source>
        <strain evidence="2 3">JC070</strain>
    </source>
</reference>
<name>A0ABX1WT11_9BACT</name>
<sequence>MKIACTLYLLLSFVIGSYAQLSESENKIYARFDALLEAESDSTKILINKGIEREMINALSQEGSFEYPFAKLKHMGKISSPDGKFRIYNWNCVLSDGSYKYYGLIQYKDRSDLKVKALQDRTTANMFSSYPAENWPGALYYKIIPFKSKGNSSYLLLAWDGNNVSSNKKIIEVLAFEKSGIVFGKPVISWRGKMLNRVIFEYAKQARMSIDYQEKDKRLVFDHLAPSSPKYQNQFEYYGPDFTHDALLLQKGIWVLEENIDVRNK</sequence>
<feature type="chain" id="PRO_5046521973" evidence="1">
    <location>
        <begin position="20"/>
        <end position="265"/>
    </location>
</feature>
<keyword evidence="1" id="KW-0732">Signal</keyword>
<protein>
    <submittedName>
        <fullName evidence="2">Uncharacterized protein</fullName>
    </submittedName>
</protein>
<dbReference type="Proteomes" id="UP000732105">
    <property type="component" value="Unassembled WGS sequence"/>
</dbReference>
<keyword evidence="3" id="KW-1185">Reference proteome</keyword>
<gene>
    <name evidence="2" type="ORF">ELS83_04735</name>
</gene>
<comment type="caution">
    <text evidence="2">The sequence shown here is derived from an EMBL/GenBank/DDBJ whole genome shotgun (WGS) entry which is preliminary data.</text>
</comment>
<evidence type="ECO:0000313" key="3">
    <source>
        <dbReference type="Proteomes" id="UP000732105"/>
    </source>
</evidence>
<dbReference type="EMBL" id="RZNH01000005">
    <property type="protein sequence ID" value="NOU59116.1"/>
    <property type="molecule type" value="Genomic_DNA"/>
</dbReference>
<organism evidence="2 3">
    <name type="scientific">Marinifilum caeruleilacunae</name>
    <dbReference type="NCBI Taxonomy" id="2499076"/>
    <lineage>
        <taxon>Bacteria</taxon>
        <taxon>Pseudomonadati</taxon>
        <taxon>Bacteroidota</taxon>
        <taxon>Bacteroidia</taxon>
        <taxon>Marinilabiliales</taxon>
        <taxon>Marinifilaceae</taxon>
    </lineage>
</organism>